<reference evidence="8" key="1">
    <citation type="submission" date="2021-04" db="EMBL/GenBank/DDBJ databases">
        <authorList>
            <person name="Cornetti L."/>
        </authorList>
    </citation>
    <scope>NUCLEOTIDE SEQUENCE</scope>
</reference>
<name>A0A9N6WXA5_9CRUS</name>
<dbReference type="InterPro" id="IPR046361">
    <property type="entry name" value="EXOC6/Sec15_C"/>
</dbReference>
<sequence>MDDYTKEGKGRHDLLLQEIEAIDDYLGPTFRAIFDTDECENFAEKLETRIHVHDRDIEKLCSAHHQGFIESIKDLLELKGLANKINGEVLVIDNEICQSINQLKSKGEELAEAKQIENNMTVTLELLQQCLPVIKTYIKLKQQMEAKRYYPALKTLEQLEHIHLPTISHYRFSEHMKKNLSKVHESIKESSMTELKDFLENIRKFSPKIGKVAMRHTAEQLNIDITSNESSIKRFISPTISGEFDSETESELVYSVEEDLSAQDLVDFSPVYRCLHIHTVLDAKETYEDYYRTQRKKQARLALQPPTNMHETIEGYRQYFYGIIGFFVVEDHVLNTASSLVNRSYLDEVWNIAVSKIVSSVRTHSSYCTDPTLMLKIKNLVMIFSNTLKSYGYNVMQLVELLQEIRDHYNEVLMQRWVHVFRDIFDEDNYHPIQVTCASEYQEVVESFPCRDGGLEAVAYPKRFPFSSMVPRVYQQIQNYIQACLQFSQDLNLADQEIDDALRRYTNLLLTRTLSGCLSTLIRKSSLSLLQLIQISINTNYLEESNSSLEDFIAQLAGTSHELSHTTRLQGRAVFRDVRDDAEQQIYESLKRKIDEFMELANYNWLLSESSGQASSFLMDLIAFLQSTFQSFTNLKEHVAQNACLTSCRHMAQILMDLLLNEDVKQISMGALQQVNLDVIQCEQFAASEPVAGLEDGTLLSSFLDLRQLLDLLLSWDWSAYFHDYGQDTSKYLRVSPQRAITVLEKLREADKRTVFSVLKKSERDKKKLMETVLRQLKQLLQSSS</sequence>
<dbReference type="PIRSF" id="PIRSF025007">
    <property type="entry name" value="Sec15"/>
    <property type="match status" value="1"/>
</dbReference>
<organism evidence="8">
    <name type="scientific">Evadne anonyx</name>
    <dbReference type="NCBI Taxonomy" id="141404"/>
    <lineage>
        <taxon>Eukaryota</taxon>
        <taxon>Metazoa</taxon>
        <taxon>Ecdysozoa</taxon>
        <taxon>Arthropoda</taxon>
        <taxon>Crustacea</taxon>
        <taxon>Branchiopoda</taxon>
        <taxon>Diplostraca</taxon>
        <taxon>Cladocera</taxon>
        <taxon>Onychopoda</taxon>
        <taxon>Podonidae</taxon>
        <taxon>Evadne</taxon>
    </lineage>
</organism>
<dbReference type="GO" id="GO:0006893">
    <property type="term" value="P:Golgi to plasma membrane transport"/>
    <property type="evidence" value="ECO:0007669"/>
    <property type="project" value="TreeGrafter"/>
</dbReference>
<dbReference type="FunFam" id="1.10.357.30:FF:000003">
    <property type="entry name" value="Exocyst complex component"/>
    <property type="match status" value="1"/>
</dbReference>
<gene>
    <name evidence="8" type="primary">EOG090X01NK</name>
</gene>
<dbReference type="Gene3D" id="1.10.357.30">
    <property type="entry name" value="Exocyst complex subunit Sec15 C-terminal domain, N-terminal subdomain"/>
    <property type="match status" value="1"/>
</dbReference>
<accession>A0A9N6WXA5</accession>
<protein>
    <recommendedName>
        <fullName evidence="5">Exocyst complex component</fullName>
    </recommendedName>
</protein>
<dbReference type="FunFam" id="1.20.58.670:FF:000001">
    <property type="entry name" value="Exocyst complex component"/>
    <property type="match status" value="1"/>
</dbReference>
<feature type="domain" description="Exocyst complex component EXOC6/Sec15 N-terminal" evidence="7">
    <location>
        <begin position="45"/>
        <end position="214"/>
    </location>
</feature>
<comment type="function">
    <text evidence="5">Component of the exocyst complex involved in the docking of exocytic vesicles with fusion sites on the plasma membrane.</text>
</comment>
<keyword evidence="2 5" id="KW-0813">Transport</keyword>
<keyword evidence="3 5" id="KW-0268">Exocytosis</keyword>
<evidence type="ECO:0000259" key="7">
    <source>
        <dbReference type="Pfam" id="PF20651"/>
    </source>
</evidence>
<dbReference type="GO" id="GO:0090522">
    <property type="term" value="P:vesicle tethering involved in exocytosis"/>
    <property type="evidence" value="ECO:0007669"/>
    <property type="project" value="UniProtKB-UniRule"/>
</dbReference>
<evidence type="ECO:0000256" key="5">
    <source>
        <dbReference type="PIRNR" id="PIRNR025007"/>
    </source>
</evidence>
<dbReference type="GO" id="GO:0006886">
    <property type="term" value="P:intracellular protein transport"/>
    <property type="evidence" value="ECO:0007669"/>
    <property type="project" value="InterPro"/>
</dbReference>
<dbReference type="Pfam" id="PF20651">
    <property type="entry name" value="EXOC6_Sec15_N"/>
    <property type="match status" value="1"/>
</dbReference>
<feature type="domain" description="Exocyst complex subunit EXOC6/Sec15 C-terminal" evidence="6">
    <location>
        <begin position="397"/>
        <end position="746"/>
    </location>
</feature>
<dbReference type="Gene3D" id="1.20.58.670">
    <property type="entry name" value="Dsl1p vesicle tethering complex, Tip20p subunit, domain D"/>
    <property type="match status" value="1"/>
</dbReference>
<evidence type="ECO:0000256" key="2">
    <source>
        <dbReference type="ARBA" id="ARBA00022448"/>
    </source>
</evidence>
<dbReference type="GO" id="GO:0000145">
    <property type="term" value="C:exocyst"/>
    <property type="evidence" value="ECO:0007669"/>
    <property type="project" value="UniProtKB-UniRule"/>
</dbReference>
<dbReference type="Pfam" id="PF04091">
    <property type="entry name" value="Sec15_C"/>
    <property type="match status" value="1"/>
</dbReference>
<dbReference type="EMBL" id="OC985668">
    <property type="protein sequence ID" value="CAG4642323.1"/>
    <property type="molecule type" value="Genomic_DNA"/>
</dbReference>
<evidence type="ECO:0000256" key="1">
    <source>
        <dbReference type="ARBA" id="ARBA00007944"/>
    </source>
</evidence>
<evidence type="ECO:0000256" key="3">
    <source>
        <dbReference type="ARBA" id="ARBA00022483"/>
    </source>
</evidence>
<dbReference type="PANTHER" id="PTHR12702">
    <property type="entry name" value="SEC15"/>
    <property type="match status" value="1"/>
</dbReference>
<evidence type="ECO:0000259" key="6">
    <source>
        <dbReference type="Pfam" id="PF04091"/>
    </source>
</evidence>
<dbReference type="PANTHER" id="PTHR12702:SF0">
    <property type="entry name" value="EXOCYST COMPLEX COMPONENT 6"/>
    <property type="match status" value="1"/>
</dbReference>
<keyword evidence="4" id="KW-0175">Coiled coil</keyword>
<dbReference type="InterPro" id="IPR042045">
    <property type="entry name" value="EXOC6/Sec15_C_dom1"/>
</dbReference>
<dbReference type="GO" id="GO:0016020">
    <property type="term" value="C:membrane"/>
    <property type="evidence" value="ECO:0007669"/>
    <property type="project" value="TreeGrafter"/>
</dbReference>
<evidence type="ECO:0000256" key="4">
    <source>
        <dbReference type="ARBA" id="ARBA00023054"/>
    </source>
</evidence>
<comment type="similarity">
    <text evidence="1 5">Belongs to the SEC15 family.</text>
</comment>
<evidence type="ECO:0000313" key="8">
    <source>
        <dbReference type="EMBL" id="CAG4642323.1"/>
    </source>
</evidence>
<dbReference type="AlphaFoldDB" id="A0A9N6WXA5"/>
<dbReference type="InterPro" id="IPR007225">
    <property type="entry name" value="EXOC6/Sec15"/>
</dbReference>
<dbReference type="InterPro" id="IPR042044">
    <property type="entry name" value="EXOC6PINT-1/Sec15/Tip20_C_dom2"/>
</dbReference>
<dbReference type="InterPro" id="IPR048359">
    <property type="entry name" value="EXOC6_Sec15_N"/>
</dbReference>
<proteinExistence type="inferred from homology"/>